<accession>A0A1G7GZ14</accession>
<feature type="transmembrane region" description="Helical" evidence="1">
    <location>
        <begin position="252"/>
        <end position="275"/>
    </location>
</feature>
<keyword evidence="3" id="KW-1185">Reference proteome</keyword>
<evidence type="ECO:0000313" key="3">
    <source>
        <dbReference type="Proteomes" id="UP000199446"/>
    </source>
</evidence>
<organism evidence="2 3">
    <name type="scientific">Thermus arciformis</name>
    <dbReference type="NCBI Taxonomy" id="482827"/>
    <lineage>
        <taxon>Bacteria</taxon>
        <taxon>Thermotogati</taxon>
        <taxon>Deinococcota</taxon>
        <taxon>Deinococci</taxon>
        <taxon>Thermales</taxon>
        <taxon>Thermaceae</taxon>
        <taxon>Thermus</taxon>
    </lineage>
</organism>
<keyword evidence="1" id="KW-0812">Transmembrane</keyword>
<proteinExistence type="predicted"/>
<feature type="transmembrane region" description="Helical" evidence="1">
    <location>
        <begin position="201"/>
        <end position="231"/>
    </location>
</feature>
<dbReference type="OrthoDB" id="232755at2"/>
<feature type="transmembrane region" description="Helical" evidence="1">
    <location>
        <begin position="91"/>
        <end position="113"/>
    </location>
</feature>
<dbReference type="Proteomes" id="UP000199446">
    <property type="component" value="Unassembled WGS sequence"/>
</dbReference>
<protein>
    <recommendedName>
        <fullName evidence="4">Amino acid transporter</fullName>
    </recommendedName>
</protein>
<feature type="transmembrane region" description="Helical" evidence="1">
    <location>
        <begin position="308"/>
        <end position="329"/>
    </location>
</feature>
<gene>
    <name evidence="2" type="ORF">SAMN04488243_11650</name>
</gene>
<name>A0A1G7GZ14_9DEIN</name>
<keyword evidence="1" id="KW-0472">Membrane</keyword>
<reference evidence="3" key="1">
    <citation type="submission" date="2016-10" db="EMBL/GenBank/DDBJ databases">
        <authorList>
            <person name="Varghese N."/>
            <person name="Submissions S."/>
        </authorList>
    </citation>
    <scope>NUCLEOTIDE SEQUENCE [LARGE SCALE GENOMIC DNA]</scope>
    <source>
        <strain evidence="3">CGMCC 1.6992</strain>
    </source>
</reference>
<dbReference type="AlphaFoldDB" id="A0A1G7GZ14"/>
<dbReference type="Gene3D" id="1.20.1740.10">
    <property type="entry name" value="Amino acid/polyamine transporter I"/>
    <property type="match status" value="1"/>
</dbReference>
<evidence type="ECO:0008006" key="4">
    <source>
        <dbReference type="Google" id="ProtNLM"/>
    </source>
</evidence>
<feature type="transmembrane region" description="Helical" evidence="1">
    <location>
        <begin position="405"/>
        <end position="421"/>
    </location>
</feature>
<dbReference type="STRING" id="482827.SAMN04488243_11650"/>
<feature type="transmembrane region" description="Helical" evidence="1">
    <location>
        <begin position="37"/>
        <end position="60"/>
    </location>
</feature>
<evidence type="ECO:0000313" key="2">
    <source>
        <dbReference type="EMBL" id="SDE93314.1"/>
    </source>
</evidence>
<feature type="transmembrane region" description="Helical" evidence="1">
    <location>
        <begin position="349"/>
        <end position="366"/>
    </location>
</feature>
<evidence type="ECO:0000256" key="1">
    <source>
        <dbReference type="SAM" id="Phobius"/>
    </source>
</evidence>
<keyword evidence="1" id="KW-1133">Transmembrane helix</keyword>
<feature type="transmembrane region" description="Helical" evidence="1">
    <location>
        <begin position="372"/>
        <end position="393"/>
    </location>
</feature>
<dbReference type="RefSeq" id="WP_093007248.1">
    <property type="nucleotide sequence ID" value="NZ_FNBC01000016.1"/>
</dbReference>
<sequence>MKPPSHHEEGHYAWWQVLCLTGVDLFSSLGYQPGIALLAAGALSPLANLALVLFAFFAVYPVYRRVAEESPHGEGSIGLLTRLLPGWRGKVLVLVVLGFMATDFVITITLSAADAAVHFLGNPLAPDWLQGHQVGLTLVLIGLLGFVFYLGFREAIGLAVPITLGYLGLNAAVLLASLPHVRPEHLQDWWAKVAASQPDPLGLALAVFLAFPKLALGLSGYETGVAVMPLIRGRPGDTPERPLGRIRGTHKLLLAAALIMGAFLMGAGFATTLLIPSEVWGSEEVSGRAISYLAHRYLGEAFGSVYDLFSIVILWFAGASAMAGLLSIVPRYLPRFGMAPEWARERRPLVLFFTAVAFAVTLTFRARVEAQAAAYATGVLVVMTSAALAVALLSERERRPEAVRYRLLLPVFGYVLVANVLERPDGVKIASFFIAATLFISLLSRALRSFELRVEGFRLDEMAERFVEELKAQEAPVRLVAHHPGRGGPAVYWEKEARIREATHIPPKDPVYFVEVFVQDPSEFSAIARVWGVDHPQARVFRILGAATPNTLAAFLLYLRDRTGKRPHIYFEWPEEGPLQLALDFLLSGEGDVPSLTHEILRRAEPNRSRRPFVHVGG</sequence>
<feature type="transmembrane region" description="Helical" evidence="1">
    <location>
        <begin position="133"/>
        <end position="152"/>
    </location>
</feature>
<feature type="transmembrane region" description="Helical" evidence="1">
    <location>
        <begin position="164"/>
        <end position="181"/>
    </location>
</feature>
<feature type="transmembrane region" description="Helical" evidence="1">
    <location>
        <begin position="427"/>
        <end position="447"/>
    </location>
</feature>
<dbReference type="EMBL" id="FNBC01000016">
    <property type="protein sequence ID" value="SDE93314.1"/>
    <property type="molecule type" value="Genomic_DNA"/>
</dbReference>